<proteinExistence type="predicted"/>
<dbReference type="AlphaFoldDB" id="A0A2V1ISC5"/>
<name>A0A2V1ISC5_9BACT</name>
<keyword evidence="3" id="KW-1185">Reference proteome</keyword>
<gene>
    <name evidence="2" type="ORF">C5O23_03490</name>
</gene>
<dbReference type="EMBL" id="PUEC01000005">
    <property type="protein sequence ID" value="PWB03464.1"/>
    <property type="molecule type" value="Genomic_DNA"/>
</dbReference>
<dbReference type="Pfam" id="PF18990">
    <property type="entry name" value="DUF5723"/>
    <property type="match status" value="1"/>
</dbReference>
<dbReference type="GeneID" id="82525415"/>
<feature type="domain" description="DUF5723" evidence="1">
    <location>
        <begin position="46"/>
        <end position="428"/>
    </location>
</feature>
<dbReference type="RefSeq" id="WP_107031574.1">
    <property type="nucleotide sequence ID" value="NZ_PUEC01000005.1"/>
</dbReference>
<comment type="caution">
    <text evidence="2">The sequence shown here is derived from an EMBL/GenBank/DDBJ whole genome shotgun (WGS) entry which is preliminary data.</text>
</comment>
<evidence type="ECO:0000259" key="1">
    <source>
        <dbReference type="Pfam" id="PF18990"/>
    </source>
</evidence>
<evidence type="ECO:0000313" key="2">
    <source>
        <dbReference type="EMBL" id="PWB03464.1"/>
    </source>
</evidence>
<organism evidence="2 3">
    <name type="scientific">Duncaniella muris</name>
    <dbReference type="NCBI Taxonomy" id="2094150"/>
    <lineage>
        <taxon>Bacteria</taxon>
        <taxon>Pseudomonadati</taxon>
        <taxon>Bacteroidota</taxon>
        <taxon>Bacteroidia</taxon>
        <taxon>Bacteroidales</taxon>
        <taxon>Muribaculaceae</taxon>
        <taxon>Duncaniella</taxon>
    </lineage>
</organism>
<accession>A0A2V1ISC5</accession>
<reference evidence="3" key="1">
    <citation type="submission" date="2018-02" db="EMBL/GenBank/DDBJ databases">
        <authorList>
            <person name="Clavel T."/>
            <person name="Strowig T."/>
        </authorList>
    </citation>
    <scope>NUCLEOTIDE SEQUENCE [LARGE SCALE GENOMIC DNA]</scope>
    <source>
        <strain evidence="3">DSM 103720</strain>
    </source>
</reference>
<dbReference type="InterPro" id="IPR043781">
    <property type="entry name" value="DUF5723"/>
</dbReference>
<dbReference type="Proteomes" id="UP000244905">
    <property type="component" value="Unassembled WGS sequence"/>
</dbReference>
<sequence>MKSNIKNLAGWGMAAVIALFPAGLYAQNLQSGYFDDNYLYRFQSNPAFGNEGHGFVAMPGIGNLNVATNGTIGINHILYNVNGQTTTFLNPEVSASKVLDGLKDKSRLGVSLRETVIAFGFSGLGGYNTVSVNARADVGVALPKDIFRLAKQGVENSTYDLSDLNVRGAGWAEIALGHSRQINEKLRVGATLKLLVGVGSVETNINSAKLQLREDTWVANVDAELHGSLKNLKYKTKYNEDTHRDYVNGVEVEDFSPVSGYGAAVDLGAVYRLNDDWEFSASLLDLGFISWNNNHVASTNGNQQVVTDEYTFNVDNNDSWDEFKDNLSMLYQLEDLGDTGSRTSGIGATMNIGAQYTLPVYRRAKFGFLNTTRVNGPFTWTDFRLSANVEPVKYLSAGVNFGVGTFGASFGWIVNLKVPGFNLFVASDRTPCKLAKQGVPLNSNANVNLGMNIPF</sequence>
<evidence type="ECO:0000313" key="3">
    <source>
        <dbReference type="Proteomes" id="UP000244905"/>
    </source>
</evidence>
<protein>
    <recommendedName>
        <fullName evidence="1">DUF5723 domain-containing protein</fullName>
    </recommendedName>
</protein>